<dbReference type="AlphaFoldDB" id="A0A8J6YJ08"/>
<dbReference type="PANTHER" id="PTHR30441">
    <property type="entry name" value="DUF748 DOMAIN-CONTAINING PROTEIN"/>
    <property type="match status" value="1"/>
</dbReference>
<organism evidence="3 4">
    <name type="scientific">Phaeovibrio sulfidiphilus</name>
    <dbReference type="NCBI Taxonomy" id="1220600"/>
    <lineage>
        <taxon>Bacteria</taxon>
        <taxon>Pseudomonadati</taxon>
        <taxon>Pseudomonadota</taxon>
        <taxon>Alphaproteobacteria</taxon>
        <taxon>Rhodospirillales</taxon>
        <taxon>Rhodospirillaceae</taxon>
        <taxon>Phaeovibrio</taxon>
    </lineage>
</organism>
<dbReference type="PANTHER" id="PTHR30441:SF4">
    <property type="entry name" value="PROTEIN ASMA"/>
    <property type="match status" value="1"/>
</dbReference>
<dbReference type="InterPro" id="IPR007844">
    <property type="entry name" value="AsmA"/>
</dbReference>
<evidence type="ECO:0000313" key="3">
    <source>
        <dbReference type="EMBL" id="MBE1237191.1"/>
    </source>
</evidence>
<feature type="compositionally biased region" description="Low complexity" evidence="1">
    <location>
        <begin position="377"/>
        <end position="391"/>
    </location>
</feature>
<reference evidence="3" key="1">
    <citation type="submission" date="2020-10" db="EMBL/GenBank/DDBJ databases">
        <title>Genome sequence of the unusual species of purple photosynthetic bacteria, Phaeovibrio sulfidiphilus DSM 23193, type strain.</title>
        <authorList>
            <person name="Kyndt J.A."/>
            <person name="Meyer T.E."/>
        </authorList>
    </citation>
    <scope>NUCLEOTIDE SEQUENCE</scope>
    <source>
        <strain evidence="3">DSM 23193</strain>
    </source>
</reference>
<evidence type="ECO:0000259" key="2">
    <source>
        <dbReference type="Pfam" id="PF05170"/>
    </source>
</evidence>
<dbReference type="EMBL" id="JACZHT010000003">
    <property type="protein sequence ID" value="MBE1237191.1"/>
    <property type="molecule type" value="Genomic_DNA"/>
</dbReference>
<proteinExistence type="predicted"/>
<feature type="region of interest" description="Disordered" evidence="1">
    <location>
        <begin position="129"/>
        <end position="165"/>
    </location>
</feature>
<dbReference type="Proteomes" id="UP000631034">
    <property type="component" value="Unassembled WGS sequence"/>
</dbReference>
<feature type="region of interest" description="Disordered" evidence="1">
    <location>
        <begin position="843"/>
        <end position="872"/>
    </location>
</feature>
<feature type="compositionally biased region" description="Low complexity" evidence="1">
    <location>
        <begin position="561"/>
        <end position="573"/>
    </location>
</feature>
<dbReference type="Pfam" id="PF05170">
    <property type="entry name" value="AsmA"/>
    <property type="match status" value="2"/>
</dbReference>
<feature type="region of interest" description="Disordered" evidence="1">
    <location>
        <begin position="560"/>
        <end position="584"/>
    </location>
</feature>
<protein>
    <submittedName>
        <fullName evidence="3">AsmA family protein</fullName>
    </submittedName>
</protein>
<name>A0A8J6YJ08_9PROT</name>
<feature type="domain" description="AsmA" evidence="2">
    <location>
        <begin position="10"/>
        <end position="217"/>
    </location>
</feature>
<dbReference type="GO" id="GO:0090313">
    <property type="term" value="P:regulation of protein targeting to membrane"/>
    <property type="evidence" value="ECO:0007669"/>
    <property type="project" value="TreeGrafter"/>
</dbReference>
<dbReference type="RefSeq" id="WP_192534191.1">
    <property type="nucleotide sequence ID" value="NZ_JACZHT010000003.1"/>
</dbReference>
<accession>A0A8J6YJ08</accession>
<dbReference type="InterPro" id="IPR052894">
    <property type="entry name" value="AsmA-related"/>
</dbReference>
<sequence length="1233" mass="123989">MRTWLVRLGIGTGALLALVLVLALVIPLFVDWNRYKSQIADAFHDSSGLDLVMGGDLSVSIVPSLSVTLRDISVSNPPGSDEPLLASADALSVRLSWLPLLRGAVDISRIDLVRPTILVEKRADGRMGWEATKNASAPAAGTEPPADTASAGAEKPQSASSVPDLGIASLRLKDGTVRYVDRTDGTSHTLSDVNVEASIWLVSAPSSVRGTFTWNGLPLSVDASVERLLGDNNGAFKARLGLGSEKDLVVLDGTMTGTRPKTPVSGSVTISARHAGQTLREVFQALKVPAPALPEATDGPFRASATVQADPGSLALNDLQLTLGETRFDGTANLRTGKTPALTLSLEAAHVDLDSLLAFPATAPAKGAPARPGTPDAASSAPGPEGPEAPAQKASPLALPTGFEATVSLAAAEALYRAQPIRNVQINARLTSAGTLDISTLSADLPGSTGVRAKGNVTNTKDGATLALGIGAASGDPRALLGWLGVDLSSIPADRLRTLSLQTVVSGTPADIRIRDTRLALDEITVTGAADFRPGPRPALGLRLAADTVNMDAWLPGMAKGTGATSTTSATGTPKDSASRTAGSAPAAPLLAGLGMLNGLDANVDVSVGTLKALESTFSGVALKGTLSDGVLTLAKPSGYSRGIGGTSLSLSGGLRGFGGEPVFEDTALTVTAPGADALFAIARRFDSSLQTPEGLPEGPVSVGATLKGTLARLGIGAQVSIGGVRLGASGVLDTGDKSQTATHDLDIRLEAQDLTRLARLAGSTYTPAGPTGALKATSKVRVHMTAKGAPARIELPDLNVTLGPNALGAALVVNLAAERPDITGSLAIDSLNLDALLPAGGKSGASSASSGGKHGANPGPGSKGGKGAEHWSSAPLGLEAALGALDADIGVKARSVTVADMTLNDLDTRVVLRNAALSIPSLRGGFHGGTIDGALSVLTRPGTSATLNASVANVVVSQFLESTAEGGGIMAARLDLKAAGESTRALVESLNGAGTLDLGKLDLTLRKGGKGGVLRSVLEVISALNGLGGGAGAGANPVTVSSVFSIANGVVSLEPPVSLTSPLYSGAMGGSIDLPRWAISTSGDFTLSPTFLGALARKLPVKIPESVTVGVSGSLDSPNISLGSLGLGGGSLEDGLKAGISDKVGERLERKVDKVLPGAGGLVNELLGGKERRQPDNAPATPGNGDTGDAGDGTGDTGASTAPRDGQGAEDRPSGRPALEDAARGLLRGLGR</sequence>
<feature type="region of interest" description="Disordered" evidence="1">
    <location>
        <begin position="364"/>
        <end position="394"/>
    </location>
</feature>
<evidence type="ECO:0000256" key="1">
    <source>
        <dbReference type="SAM" id="MobiDB-lite"/>
    </source>
</evidence>
<feature type="compositionally biased region" description="Gly residues" evidence="1">
    <location>
        <begin position="1186"/>
        <end position="1197"/>
    </location>
</feature>
<feature type="domain" description="AsmA" evidence="2">
    <location>
        <begin position="812"/>
        <end position="994"/>
    </location>
</feature>
<feature type="region of interest" description="Disordered" evidence="1">
    <location>
        <begin position="1164"/>
        <end position="1233"/>
    </location>
</feature>
<comment type="caution">
    <text evidence="3">The sequence shown here is derived from an EMBL/GenBank/DDBJ whole genome shotgun (WGS) entry which is preliminary data.</text>
</comment>
<dbReference type="GO" id="GO:0005886">
    <property type="term" value="C:plasma membrane"/>
    <property type="evidence" value="ECO:0007669"/>
    <property type="project" value="TreeGrafter"/>
</dbReference>
<evidence type="ECO:0000313" key="4">
    <source>
        <dbReference type="Proteomes" id="UP000631034"/>
    </source>
</evidence>
<feature type="compositionally biased region" description="Basic and acidic residues" evidence="1">
    <location>
        <begin position="1208"/>
        <end position="1224"/>
    </location>
</feature>
<keyword evidence="4" id="KW-1185">Reference proteome</keyword>
<gene>
    <name evidence="3" type="ORF">IHV25_05960</name>
</gene>